<evidence type="ECO:0000256" key="1">
    <source>
        <dbReference type="SAM" id="MobiDB-lite"/>
    </source>
</evidence>
<proteinExistence type="predicted"/>
<organism evidence="2 3">
    <name type="scientific">Aedes aegypti</name>
    <name type="common">Yellowfever mosquito</name>
    <name type="synonym">Culex aegypti</name>
    <dbReference type="NCBI Taxonomy" id="7159"/>
    <lineage>
        <taxon>Eukaryota</taxon>
        <taxon>Metazoa</taxon>
        <taxon>Ecdysozoa</taxon>
        <taxon>Arthropoda</taxon>
        <taxon>Hexapoda</taxon>
        <taxon>Insecta</taxon>
        <taxon>Pterygota</taxon>
        <taxon>Neoptera</taxon>
        <taxon>Endopterygota</taxon>
        <taxon>Diptera</taxon>
        <taxon>Nematocera</taxon>
        <taxon>Culicoidea</taxon>
        <taxon>Culicidae</taxon>
        <taxon>Culicinae</taxon>
        <taxon>Aedini</taxon>
        <taxon>Aedes</taxon>
        <taxon>Stegomyia</taxon>
    </lineage>
</organism>
<reference evidence="2" key="3">
    <citation type="submission" date="2012-09" db="EMBL/GenBank/DDBJ databases">
        <authorList>
            <consortium name="VectorBase"/>
        </authorList>
    </citation>
    <scope>NUCLEOTIDE SEQUENCE</scope>
    <source>
        <strain evidence="2">Liverpool</strain>
    </source>
</reference>
<feature type="compositionally biased region" description="Low complexity" evidence="1">
    <location>
        <begin position="14"/>
        <end position="27"/>
    </location>
</feature>
<dbReference type="Proteomes" id="UP000682892">
    <property type="component" value="Chromosome 3"/>
</dbReference>
<sequence>MAPHNSLHPDTHNDPSSTESDSNSNQSKKIKYDDSYQNMMFRAGFTNMHNEYIYNKNRTHALMMRNDRYSMTSTTSSIISSLDGNRSTPSPDFAMSMGQVSSPLFNGFMQSPGEPSQSIYDQSRVRSPATFNNPQEHNYAVDSPHALHTPEPIIRPARARVTSDSGNSSIPEVDDINPLCMNDFFRDAVNPELAEKLNSALTTIEAKSAQHKERYLEMRMCELPTDLEIISSLRLDTTSVRLLVDAGEKAFSRRRTRRPSASLRN</sequence>
<feature type="region of interest" description="Disordered" evidence="1">
    <location>
        <begin position="1"/>
        <end position="33"/>
    </location>
</feature>
<reference evidence="2" key="1">
    <citation type="submission" date="2005-10" db="EMBL/GenBank/DDBJ databases">
        <authorList>
            <person name="Loftus B.J."/>
            <person name="Nene V.M."/>
            <person name="Hannick L.I."/>
            <person name="Bidwell S."/>
            <person name="Haas B."/>
            <person name="Amedeo P."/>
            <person name="Orvis J."/>
            <person name="Wortman J.R."/>
            <person name="White O.R."/>
            <person name="Salzberg S."/>
            <person name="Shumway M."/>
            <person name="Koo H."/>
            <person name="Zhao Y."/>
            <person name="Holmes M."/>
            <person name="Miller J."/>
            <person name="Schatz M."/>
            <person name="Pop M."/>
            <person name="Pai G."/>
            <person name="Utterback T."/>
            <person name="Rogers Y.-H."/>
            <person name="Kravitz S."/>
            <person name="Fraser C.M."/>
        </authorList>
    </citation>
    <scope>NUCLEOTIDE SEQUENCE</scope>
    <source>
        <strain evidence="2">Liverpool</strain>
    </source>
</reference>
<evidence type="ECO:0000313" key="3">
    <source>
        <dbReference type="Proteomes" id="UP000682892"/>
    </source>
</evidence>
<dbReference type="VEuPathDB" id="VectorBase:AAEL009263"/>
<reference evidence="2" key="2">
    <citation type="journal article" date="2007" name="Science">
        <title>Genome sequence of Aedes aegypti, a major arbovirus vector.</title>
        <authorList>
            <person name="Nene V."/>
            <person name="Wortman J.R."/>
            <person name="Lawson D."/>
            <person name="Haas B."/>
            <person name="Kodira C."/>
            <person name="Tu Z.J."/>
            <person name="Loftus B."/>
            <person name="Xi Z."/>
            <person name="Megy K."/>
            <person name="Grabherr M."/>
            <person name="Ren Q."/>
            <person name="Zdobnov E.M."/>
            <person name="Lobo N.F."/>
            <person name="Campbell K.S."/>
            <person name="Brown S.E."/>
            <person name="Bonaldo M.F."/>
            <person name="Zhu J."/>
            <person name="Sinkins S.P."/>
            <person name="Hogenkamp D.G."/>
            <person name="Amedeo P."/>
            <person name="Arensburger P."/>
            <person name="Atkinson P.W."/>
            <person name="Bidwell S."/>
            <person name="Biedler J."/>
            <person name="Birney E."/>
            <person name="Bruggner R.V."/>
            <person name="Costas J."/>
            <person name="Coy M.R."/>
            <person name="Crabtree J."/>
            <person name="Crawford M."/>
            <person name="Debruyn B."/>
            <person name="Decaprio D."/>
            <person name="Eiglmeier K."/>
            <person name="Eisenstadt E."/>
            <person name="El-Dorry H."/>
            <person name="Gelbart W.M."/>
            <person name="Gomes S.L."/>
            <person name="Hammond M."/>
            <person name="Hannick L.I."/>
            <person name="Hogan J.R."/>
            <person name="Holmes M.H."/>
            <person name="Jaffe D."/>
            <person name="Johnston J.S."/>
            <person name="Kennedy R.C."/>
            <person name="Koo H."/>
            <person name="Kravitz S."/>
            <person name="Kriventseva E.V."/>
            <person name="Kulp D."/>
            <person name="Labutti K."/>
            <person name="Lee E."/>
            <person name="Li S."/>
            <person name="Lovin D.D."/>
            <person name="Mao C."/>
            <person name="Mauceli E."/>
            <person name="Menck C.F."/>
            <person name="Miller J.R."/>
            <person name="Montgomery P."/>
            <person name="Mori A."/>
            <person name="Nascimento A.L."/>
            <person name="Naveira H.F."/>
            <person name="Nusbaum C."/>
            <person name="O'leary S."/>
            <person name="Orvis J."/>
            <person name="Pertea M."/>
            <person name="Quesneville H."/>
            <person name="Reidenbach K.R."/>
            <person name="Rogers Y.H."/>
            <person name="Roth C.W."/>
            <person name="Schneider J.R."/>
            <person name="Schatz M."/>
            <person name="Shumway M."/>
            <person name="Stanke M."/>
            <person name="Stinson E.O."/>
            <person name="Tubio J.M."/>
            <person name="Vanzee J.P."/>
            <person name="Verjovski-Almeida S."/>
            <person name="Werner D."/>
            <person name="White O."/>
            <person name="Wyder S."/>
            <person name="Zeng Q."/>
            <person name="Zhao Q."/>
            <person name="Zhao Y."/>
            <person name="Hill C.A."/>
            <person name="Raikhel A.S."/>
            <person name="Soares M.B."/>
            <person name="Knudson D.L."/>
            <person name="Lee N.H."/>
            <person name="Galagan J."/>
            <person name="Salzberg S.L."/>
            <person name="Paulsen I.T."/>
            <person name="Dimopoulos G."/>
            <person name="Collins F.H."/>
            <person name="Birren B."/>
            <person name="Fraser-Liggett C.M."/>
            <person name="Severson D.W."/>
        </authorList>
    </citation>
    <scope>NUCLEOTIDE SEQUENCE [LARGE SCALE GENOMIC DNA]</scope>
    <source>
        <strain evidence="2">Liverpool</strain>
    </source>
</reference>
<accession>Q16WD2</accession>
<gene>
    <name evidence="2" type="ORF">AaeL_AAEL009263</name>
</gene>
<protein>
    <submittedName>
        <fullName evidence="2">AAEL009263-PB</fullName>
    </submittedName>
</protein>
<evidence type="ECO:0000313" key="2">
    <source>
        <dbReference type="EMBL" id="EAT38886.1"/>
    </source>
</evidence>
<name>Q16WD2_AEDAE</name>
<dbReference type="AlphaFoldDB" id="Q16WD2"/>
<dbReference type="HOGENOM" id="CLU_1050598_0_0_1"/>
<dbReference type="EMBL" id="CH477570">
    <property type="protein sequence ID" value="EAT38886.1"/>
    <property type="molecule type" value="Genomic_DNA"/>
</dbReference>